<sequence>MTSDKDEATPPARLRYDAPVDKDTFDHARTEIHAGMSRPGLSAGTGEEATGPAVVDKLVDRLRRRTDGAAHARDDGHRTTAPPWRGGRRSA</sequence>
<gene>
    <name evidence="2" type="ORF">GCM10010365_45790</name>
</gene>
<evidence type="ECO:0000313" key="3">
    <source>
        <dbReference type="Proteomes" id="UP000622166"/>
    </source>
</evidence>
<evidence type="ECO:0000313" key="2">
    <source>
        <dbReference type="EMBL" id="GGZ20329.1"/>
    </source>
</evidence>
<organism evidence="2 3">
    <name type="scientific">Streptomyces poonensis</name>
    <dbReference type="NCBI Taxonomy" id="68255"/>
    <lineage>
        <taxon>Bacteria</taxon>
        <taxon>Bacillati</taxon>
        <taxon>Actinomycetota</taxon>
        <taxon>Actinomycetes</taxon>
        <taxon>Kitasatosporales</taxon>
        <taxon>Streptomycetaceae</taxon>
        <taxon>Streptomyces</taxon>
    </lineage>
</organism>
<evidence type="ECO:0000256" key="1">
    <source>
        <dbReference type="SAM" id="MobiDB-lite"/>
    </source>
</evidence>
<feature type="compositionally biased region" description="Basic and acidic residues" evidence="1">
    <location>
        <begin position="57"/>
        <end position="78"/>
    </location>
</feature>
<reference evidence="2" key="1">
    <citation type="journal article" date="2014" name="Int. J. Syst. Evol. Microbiol.">
        <title>Complete genome sequence of Corynebacterium casei LMG S-19264T (=DSM 44701T), isolated from a smear-ripened cheese.</title>
        <authorList>
            <consortium name="US DOE Joint Genome Institute (JGI-PGF)"/>
            <person name="Walter F."/>
            <person name="Albersmeier A."/>
            <person name="Kalinowski J."/>
            <person name="Ruckert C."/>
        </authorList>
    </citation>
    <scope>NUCLEOTIDE SEQUENCE</scope>
    <source>
        <strain evidence="2">JCM 4815</strain>
    </source>
</reference>
<reference evidence="2" key="2">
    <citation type="submission" date="2020-09" db="EMBL/GenBank/DDBJ databases">
        <authorList>
            <person name="Sun Q."/>
            <person name="Ohkuma M."/>
        </authorList>
    </citation>
    <scope>NUCLEOTIDE SEQUENCE</scope>
    <source>
        <strain evidence="2">JCM 4815</strain>
    </source>
</reference>
<keyword evidence="3" id="KW-1185">Reference proteome</keyword>
<dbReference type="AlphaFoldDB" id="A0A918PT44"/>
<feature type="region of interest" description="Disordered" evidence="1">
    <location>
        <begin position="1"/>
        <end position="91"/>
    </location>
</feature>
<feature type="compositionally biased region" description="Basic and acidic residues" evidence="1">
    <location>
        <begin position="1"/>
        <end position="32"/>
    </location>
</feature>
<protein>
    <submittedName>
        <fullName evidence="2">Uncharacterized protein</fullName>
    </submittedName>
</protein>
<proteinExistence type="predicted"/>
<comment type="caution">
    <text evidence="2">The sequence shown here is derived from an EMBL/GenBank/DDBJ whole genome shotgun (WGS) entry which is preliminary data.</text>
</comment>
<dbReference type="RefSeq" id="WP_189861985.1">
    <property type="nucleotide sequence ID" value="NZ_BMVW01000009.1"/>
</dbReference>
<dbReference type="Proteomes" id="UP000622166">
    <property type="component" value="Unassembled WGS sequence"/>
</dbReference>
<accession>A0A918PT44</accession>
<dbReference type="EMBL" id="BMVW01000009">
    <property type="protein sequence ID" value="GGZ20329.1"/>
    <property type="molecule type" value="Genomic_DNA"/>
</dbReference>
<name>A0A918PT44_9ACTN</name>